<dbReference type="RefSeq" id="WP_021285657.1">
    <property type="nucleotide sequence ID" value="NZ_JAGGLL010000016.1"/>
</dbReference>
<evidence type="ECO:0000256" key="1">
    <source>
        <dbReference type="SAM" id="Phobius"/>
    </source>
</evidence>
<protein>
    <submittedName>
        <fullName evidence="2">Uncharacterized protein involved in cysteine biosynthesis</fullName>
    </submittedName>
</protein>
<evidence type="ECO:0000313" key="2">
    <source>
        <dbReference type="EMBL" id="MBP2022450.1"/>
    </source>
</evidence>
<proteinExistence type="predicted"/>
<sequence>MSTESIMRLIIGILFVFMPGIGIPLLAIIVLVTTIADNNQIPIKDTYCELPKDKYEIVDEKKFNLMMKIRGYSLALLLFLTLYFRVWTLVIMVFAVLHMMIFNYMLEKYYKLRES</sequence>
<accession>A0ABS4K3U0</accession>
<keyword evidence="1" id="KW-0812">Transmembrane</keyword>
<dbReference type="EMBL" id="JAGGLL010000016">
    <property type="protein sequence ID" value="MBP2022450.1"/>
    <property type="molecule type" value="Genomic_DNA"/>
</dbReference>
<name>A0ABS4K3U0_9CLOT</name>
<reference evidence="2 3" key="1">
    <citation type="submission" date="2021-03" db="EMBL/GenBank/DDBJ databases">
        <title>Genomic Encyclopedia of Type Strains, Phase IV (KMG-IV): sequencing the most valuable type-strain genomes for metagenomic binning, comparative biology and taxonomic classification.</title>
        <authorList>
            <person name="Goeker M."/>
        </authorList>
    </citation>
    <scope>NUCLEOTIDE SEQUENCE [LARGE SCALE GENOMIC DNA]</scope>
    <source>
        <strain evidence="2 3">DSM 28650</strain>
    </source>
</reference>
<feature type="transmembrane region" description="Helical" evidence="1">
    <location>
        <begin position="6"/>
        <end position="32"/>
    </location>
</feature>
<comment type="caution">
    <text evidence="2">The sequence shown here is derived from an EMBL/GenBank/DDBJ whole genome shotgun (WGS) entry which is preliminary data.</text>
</comment>
<feature type="transmembrane region" description="Helical" evidence="1">
    <location>
        <begin position="71"/>
        <end position="101"/>
    </location>
</feature>
<dbReference type="Proteomes" id="UP001519308">
    <property type="component" value="Unassembled WGS sequence"/>
</dbReference>
<organism evidence="2 3">
    <name type="scientific">Clostridium punense</name>
    <dbReference type="NCBI Taxonomy" id="1054297"/>
    <lineage>
        <taxon>Bacteria</taxon>
        <taxon>Bacillati</taxon>
        <taxon>Bacillota</taxon>
        <taxon>Clostridia</taxon>
        <taxon>Eubacteriales</taxon>
        <taxon>Clostridiaceae</taxon>
        <taxon>Clostridium</taxon>
    </lineage>
</organism>
<evidence type="ECO:0000313" key="3">
    <source>
        <dbReference type="Proteomes" id="UP001519308"/>
    </source>
</evidence>
<gene>
    <name evidence="2" type="ORF">J2Z44_002271</name>
</gene>
<keyword evidence="3" id="KW-1185">Reference proteome</keyword>
<keyword evidence="1" id="KW-1133">Transmembrane helix</keyword>
<keyword evidence="1" id="KW-0472">Membrane</keyword>